<feature type="active site" description="Acyl-ester intermediate" evidence="6">
    <location>
        <position position="178"/>
    </location>
</feature>
<dbReference type="Gene3D" id="3.90.1300.10">
    <property type="entry name" value="Amidase signature (AS) domain"/>
    <property type="match status" value="1"/>
</dbReference>
<evidence type="ECO:0000256" key="2">
    <source>
        <dbReference type="ARBA" id="ARBA00022741"/>
    </source>
</evidence>
<comment type="similarity">
    <text evidence="6">Belongs to the amidase family. GatA subfamily.</text>
</comment>
<evidence type="ECO:0000256" key="1">
    <source>
        <dbReference type="ARBA" id="ARBA00022598"/>
    </source>
</evidence>
<feature type="domain" description="Amidase" evidence="7">
    <location>
        <begin position="24"/>
        <end position="470"/>
    </location>
</feature>
<proteinExistence type="inferred from homology"/>
<comment type="catalytic activity">
    <reaction evidence="6">
        <text>L-glutamyl-tRNA(Gln) + L-glutamine + ATP + H2O = L-glutaminyl-tRNA(Gln) + L-glutamate + ADP + phosphate + H(+)</text>
        <dbReference type="Rhea" id="RHEA:17521"/>
        <dbReference type="Rhea" id="RHEA-COMP:9681"/>
        <dbReference type="Rhea" id="RHEA-COMP:9684"/>
        <dbReference type="ChEBI" id="CHEBI:15377"/>
        <dbReference type="ChEBI" id="CHEBI:15378"/>
        <dbReference type="ChEBI" id="CHEBI:29985"/>
        <dbReference type="ChEBI" id="CHEBI:30616"/>
        <dbReference type="ChEBI" id="CHEBI:43474"/>
        <dbReference type="ChEBI" id="CHEBI:58359"/>
        <dbReference type="ChEBI" id="CHEBI:78520"/>
        <dbReference type="ChEBI" id="CHEBI:78521"/>
        <dbReference type="ChEBI" id="CHEBI:456216"/>
        <dbReference type="EC" id="6.3.5.7"/>
    </reaction>
</comment>
<dbReference type="InterPro" id="IPR000120">
    <property type="entry name" value="Amidase"/>
</dbReference>
<keyword evidence="3 6" id="KW-0067">ATP-binding</keyword>
<dbReference type="EC" id="6.3.5.7" evidence="6"/>
<evidence type="ECO:0000256" key="5">
    <source>
        <dbReference type="ARBA" id="ARBA00025295"/>
    </source>
</evidence>
<keyword evidence="1 6" id="KW-0436">Ligase</keyword>
<evidence type="ECO:0000256" key="4">
    <source>
        <dbReference type="ARBA" id="ARBA00022917"/>
    </source>
</evidence>
<evidence type="ECO:0000313" key="8">
    <source>
        <dbReference type="EMBL" id="MBP2025816.1"/>
    </source>
</evidence>
<comment type="function">
    <text evidence="5 6">Allows the formation of correctly charged Gln-tRNA(Gln) through the transamidation of misacylated Glu-tRNA(Gln) in organisms which lack glutaminyl-tRNA synthetase. The reaction takes place in the presence of glutamine and ATP through an activated gamma-phospho-Glu-tRNA(Gln).</text>
</comment>
<dbReference type="InterPro" id="IPR004412">
    <property type="entry name" value="GatA"/>
</dbReference>
<evidence type="ECO:0000259" key="7">
    <source>
        <dbReference type="Pfam" id="PF01425"/>
    </source>
</evidence>
<protein>
    <recommendedName>
        <fullName evidence="6">Glutamyl-tRNA(Gln) amidotransferase subunit A</fullName>
        <shortName evidence="6">Glu-ADT subunit A</shortName>
        <ecNumber evidence="6">6.3.5.7</ecNumber>
    </recommendedName>
</protein>
<dbReference type="InterPro" id="IPR036928">
    <property type="entry name" value="AS_sf"/>
</dbReference>
<comment type="subunit">
    <text evidence="6">Heterotrimer of A, B and C subunits.</text>
</comment>
<dbReference type="PANTHER" id="PTHR11895:SF7">
    <property type="entry name" value="GLUTAMYL-TRNA(GLN) AMIDOTRANSFERASE SUBUNIT A, MITOCHONDRIAL"/>
    <property type="match status" value="1"/>
</dbReference>
<sequence>MKLTELKATDLIKGYENRDFSCEEVVREYLKNIDEKEKEINAYVTVMAEDAIESAKKVDEKYQNREELGILAGIPVGVKDNIAVKNVKMTCSSKMLENFVVPYDSVVSERLKKEDSVIIGKTNMDEFAMGATTKTSYFGVSKNPLDTSLVAGGSSGGSAAALGAEECALAVGTDTGGSTRQPASFCGLVGIKPTYGSVPRYGISTMANTFDQVGSFGKDVEDAYLLLKALSGKDKRDATSTGNISLTDNIDFSNDEKAVEYLKDLKIAIPQMYIDMNLNSRVKDDFNKAIDVFKEKGAQIEIVEMDSIKNVIETYHILTNGEIASNMARFDSLRYGHRTKEYDTYEEMFKKSRSEGFGDEVKRRIMIGTHILSLDLAEDYYYKALKVRTLIKEEYEKIFKDFNMVLCPTVPVLPFKIDEEMSPVEMYQADLFTIPANMTGSPAISIPMPKLDGLSVGIELTGRRFKDQEIIKAALGFERSVK</sequence>
<keyword evidence="2 6" id="KW-0547">Nucleotide-binding</keyword>
<dbReference type="Pfam" id="PF01425">
    <property type="entry name" value="Amidase"/>
    <property type="match status" value="1"/>
</dbReference>
<dbReference type="GO" id="GO:0050567">
    <property type="term" value="F:glutaminyl-tRNA synthase (glutamine-hydrolyzing) activity"/>
    <property type="evidence" value="ECO:0007669"/>
    <property type="project" value="UniProtKB-EC"/>
</dbReference>
<accession>A0ABS4KF62</accession>
<organism evidence="8 9">
    <name type="scientific">Peptoniphilus stercorisuis</name>
    <dbReference type="NCBI Taxonomy" id="1436965"/>
    <lineage>
        <taxon>Bacteria</taxon>
        <taxon>Bacillati</taxon>
        <taxon>Bacillota</taxon>
        <taxon>Tissierellia</taxon>
        <taxon>Tissierellales</taxon>
        <taxon>Peptoniphilaceae</taxon>
        <taxon>Peptoniphilus</taxon>
    </lineage>
</organism>
<keyword evidence="4 6" id="KW-0648">Protein biosynthesis</keyword>
<dbReference type="PANTHER" id="PTHR11895">
    <property type="entry name" value="TRANSAMIDASE"/>
    <property type="match status" value="1"/>
</dbReference>
<dbReference type="SUPFAM" id="SSF75304">
    <property type="entry name" value="Amidase signature (AS) enzymes"/>
    <property type="match status" value="1"/>
</dbReference>
<name>A0ABS4KF62_9FIRM</name>
<dbReference type="InterPro" id="IPR023631">
    <property type="entry name" value="Amidase_dom"/>
</dbReference>
<evidence type="ECO:0000256" key="3">
    <source>
        <dbReference type="ARBA" id="ARBA00022840"/>
    </source>
</evidence>
<reference evidence="8 9" key="1">
    <citation type="submission" date="2021-03" db="EMBL/GenBank/DDBJ databases">
        <title>Genomic Encyclopedia of Type Strains, Phase IV (KMG-IV): sequencing the most valuable type-strain genomes for metagenomic binning, comparative biology and taxonomic classification.</title>
        <authorList>
            <person name="Goeker M."/>
        </authorList>
    </citation>
    <scope>NUCLEOTIDE SEQUENCE [LARGE SCALE GENOMIC DNA]</scope>
    <source>
        <strain evidence="8 9">DSM 27563</strain>
    </source>
</reference>
<dbReference type="EMBL" id="JAGGLJ010000013">
    <property type="protein sequence ID" value="MBP2025816.1"/>
    <property type="molecule type" value="Genomic_DNA"/>
</dbReference>
<dbReference type="NCBIfam" id="TIGR00132">
    <property type="entry name" value="gatA"/>
    <property type="match status" value="1"/>
</dbReference>
<keyword evidence="9" id="KW-1185">Reference proteome</keyword>
<dbReference type="HAMAP" id="MF_00120">
    <property type="entry name" value="GatA"/>
    <property type="match status" value="1"/>
</dbReference>
<dbReference type="RefSeq" id="WP_210061362.1">
    <property type="nucleotide sequence ID" value="NZ_JAGGLJ010000013.1"/>
</dbReference>
<feature type="active site" description="Charge relay system" evidence="6">
    <location>
        <position position="79"/>
    </location>
</feature>
<feature type="active site" description="Charge relay system" evidence="6">
    <location>
        <position position="154"/>
    </location>
</feature>
<evidence type="ECO:0000313" key="9">
    <source>
        <dbReference type="Proteomes" id="UP001519306"/>
    </source>
</evidence>
<dbReference type="GO" id="GO:0050566">
    <property type="term" value="F:asparaginyl-tRNA synthase (glutamine-hydrolyzing) activity"/>
    <property type="evidence" value="ECO:0007669"/>
    <property type="project" value="UniProtKB-EC"/>
</dbReference>
<evidence type="ECO:0000256" key="6">
    <source>
        <dbReference type="HAMAP-Rule" id="MF_00120"/>
    </source>
</evidence>
<comment type="caution">
    <text evidence="8">The sequence shown here is derived from an EMBL/GenBank/DDBJ whole genome shotgun (WGS) entry which is preliminary data.</text>
</comment>
<dbReference type="Proteomes" id="UP001519306">
    <property type="component" value="Unassembled WGS sequence"/>
</dbReference>
<gene>
    <name evidence="6" type="primary">gatA</name>
    <name evidence="8" type="ORF">J2Z71_001365</name>
</gene>